<accession>A0ABX7CR42</accession>
<proteinExistence type="predicted"/>
<keyword evidence="1" id="KW-0812">Transmembrane</keyword>
<feature type="transmembrane region" description="Helical" evidence="1">
    <location>
        <begin position="126"/>
        <end position="146"/>
    </location>
</feature>
<evidence type="ECO:0000256" key="1">
    <source>
        <dbReference type="SAM" id="Phobius"/>
    </source>
</evidence>
<keyword evidence="1" id="KW-1133">Transmembrane helix</keyword>
<organism evidence="2 3">
    <name type="scientific">Sphingobacterium multivorum</name>
    <dbReference type="NCBI Taxonomy" id="28454"/>
    <lineage>
        <taxon>Bacteria</taxon>
        <taxon>Pseudomonadati</taxon>
        <taxon>Bacteroidota</taxon>
        <taxon>Sphingobacteriia</taxon>
        <taxon>Sphingobacteriales</taxon>
        <taxon>Sphingobacteriaceae</taxon>
        <taxon>Sphingobacterium</taxon>
    </lineage>
</organism>
<keyword evidence="3" id="KW-1185">Reference proteome</keyword>
<evidence type="ECO:0000313" key="3">
    <source>
        <dbReference type="Proteomes" id="UP000595498"/>
    </source>
</evidence>
<dbReference type="EMBL" id="CP068224">
    <property type="protein sequence ID" value="QQT54572.1"/>
    <property type="molecule type" value="Genomic_DNA"/>
</dbReference>
<dbReference type="Proteomes" id="UP000595498">
    <property type="component" value="Chromosome"/>
</dbReference>
<gene>
    <name evidence="2" type="ORF">I6I98_04760</name>
</gene>
<keyword evidence="1" id="KW-0472">Membrane</keyword>
<sequence>MGTKRTTLLFYLSALLMQVSCKLYQQQDKEEQHLVKDLWTYNAQANLLYNLHRDSFSRYWYFSSDSSFRFHPDSGLIGKGGELLMQQSGVKTSLKNSTSATVNDTGWRTAQKSTSDRRSRLSIPQFWLIGLIAVLLFGCWKLRWFVKRFLR</sequence>
<name>A0ABX7CR42_SPHMU</name>
<protein>
    <submittedName>
        <fullName evidence="2">Uncharacterized protein</fullName>
    </submittedName>
</protein>
<evidence type="ECO:0000313" key="2">
    <source>
        <dbReference type="EMBL" id="QQT54572.1"/>
    </source>
</evidence>
<reference evidence="2 3" key="1">
    <citation type="submission" date="2021-01" db="EMBL/GenBank/DDBJ databases">
        <title>FDA dAtabase for Regulatory Grade micrObial Sequences (FDA-ARGOS): Supporting development and validation of Infectious Disease Dx tests.</title>
        <authorList>
            <person name="Sproer C."/>
            <person name="Gronow S."/>
            <person name="Severitt S."/>
            <person name="Schroder I."/>
            <person name="Tallon L."/>
            <person name="Sadzewicz L."/>
            <person name="Zhao X."/>
            <person name="Boylan J."/>
            <person name="Ott S."/>
            <person name="Bowen H."/>
            <person name="Vavikolanu K."/>
            <person name="Mehta A."/>
            <person name="Aluvathingal J."/>
            <person name="Nadendla S."/>
            <person name="Lowell S."/>
            <person name="Myers T."/>
            <person name="Yan Y."/>
            <person name="Sichtig H."/>
        </authorList>
    </citation>
    <scope>NUCLEOTIDE SEQUENCE [LARGE SCALE GENOMIC DNA]</scope>
    <source>
        <strain evidence="2 3">FDAARGOS_1141</strain>
    </source>
</reference>